<proteinExistence type="predicted"/>
<dbReference type="InterPro" id="IPR051120">
    <property type="entry name" value="ABC_AA/LPS_Transport"/>
</dbReference>
<dbReference type="InterPro" id="IPR017871">
    <property type="entry name" value="ABC_transporter-like_CS"/>
</dbReference>
<dbReference type="Proteomes" id="UP000632535">
    <property type="component" value="Unassembled WGS sequence"/>
</dbReference>
<evidence type="ECO:0000256" key="1">
    <source>
        <dbReference type="ARBA" id="ARBA00022448"/>
    </source>
</evidence>
<keyword evidence="1" id="KW-0813">Transport</keyword>
<dbReference type="Pfam" id="PF00005">
    <property type="entry name" value="ABC_tran"/>
    <property type="match status" value="1"/>
</dbReference>
<protein>
    <recommendedName>
        <fullName evidence="5">ABC transporter domain-containing protein</fullName>
    </recommendedName>
</protein>
<dbReference type="PANTHER" id="PTHR45772:SF9">
    <property type="entry name" value="CONSERVED COMPONENT OF ABC TRANSPORTER FOR NATURAL AMINO ACIDS"/>
    <property type="match status" value="1"/>
</dbReference>
<gene>
    <name evidence="6" type="ORF">GCM10007368_25560</name>
</gene>
<dbReference type="InterPro" id="IPR003439">
    <property type="entry name" value="ABC_transporter-like_ATP-bd"/>
</dbReference>
<comment type="caution">
    <text evidence="6">The sequence shown here is derived from an EMBL/GenBank/DDBJ whole genome shotgun (WGS) entry which is preliminary data.</text>
</comment>
<reference evidence="7" key="1">
    <citation type="journal article" date="2019" name="Int. J. Syst. Evol. Microbiol.">
        <title>The Global Catalogue of Microorganisms (GCM) 10K type strain sequencing project: providing services to taxonomists for standard genome sequencing and annotation.</title>
        <authorList>
            <consortium name="The Broad Institute Genomics Platform"/>
            <consortium name="The Broad Institute Genome Sequencing Center for Infectious Disease"/>
            <person name="Wu L."/>
            <person name="Ma J."/>
        </authorList>
    </citation>
    <scope>NUCLEOTIDE SEQUENCE [LARGE SCALE GENOMIC DNA]</scope>
    <source>
        <strain evidence="7">CCM 8653</strain>
    </source>
</reference>
<dbReference type="CDD" id="cd03219">
    <property type="entry name" value="ABC_Mj1267_LivG_branched"/>
    <property type="match status" value="1"/>
</dbReference>
<dbReference type="PANTHER" id="PTHR45772">
    <property type="entry name" value="CONSERVED COMPONENT OF ABC TRANSPORTER FOR NATURAL AMINO ACIDS-RELATED"/>
    <property type="match status" value="1"/>
</dbReference>
<sequence length="338" mass="36087">MSADETTHAAPGTGPGDEAGRAPASVVDAAAAAAQEPSSATAVEARGELAEIEPVVGVSKPDAILVADDVVRRFGGMTACDVDHLEVQRGAITALIGPNGAGKTTFFNLLTGFDTPQSGTWSFEGRSLQGKSGARVAKAGMVRTFQLTKALSRLTVLQNMLLAAPDNPGERFWLSWLPFTWRAHEMAATEKAMEILARFKLADKAPDYAGSLSGGQRKLLEMARALMTDPTMIMLDEPMAGVNPVLVQSLLGHVQALRDEGMTVLFVEHDMHAVRHISDWVVVMAEGRIVAEGPPASVMRDQAVVDAYLGAHHDTDLGDDSLLDPEILARLEAEEEKR</sequence>
<feature type="compositionally biased region" description="Low complexity" evidence="4">
    <location>
        <begin position="21"/>
        <end position="39"/>
    </location>
</feature>
<name>A0ABQ2B7B1_9MICO</name>
<dbReference type="RefSeq" id="WP_188524092.1">
    <property type="nucleotide sequence ID" value="NZ_BMDG01000008.1"/>
</dbReference>
<dbReference type="Pfam" id="PF12399">
    <property type="entry name" value="BCA_ABC_TP_C"/>
    <property type="match status" value="1"/>
</dbReference>
<evidence type="ECO:0000313" key="7">
    <source>
        <dbReference type="Proteomes" id="UP000632535"/>
    </source>
</evidence>
<dbReference type="PROSITE" id="PS50893">
    <property type="entry name" value="ABC_TRANSPORTER_2"/>
    <property type="match status" value="1"/>
</dbReference>
<evidence type="ECO:0000259" key="5">
    <source>
        <dbReference type="PROSITE" id="PS50893"/>
    </source>
</evidence>
<evidence type="ECO:0000313" key="6">
    <source>
        <dbReference type="EMBL" id="GGI09316.1"/>
    </source>
</evidence>
<feature type="region of interest" description="Disordered" evidence="4">
    <location>
        <begin position="1"/>
        <end position="39"/>
    </location>
</feature>
<feature type="domain" description="ABC transporter" evidence="5">
    <location>
        <begin position="65"/>
        <end position="311"/>
    </location>
</feature>
<dbReference type="InterPro" id="IPR032823">
    <property type="entry name" value="BCA_ABC_TP_C"/>
</dbReference>
<keyword evidence="2" id="KW-0547">Nucleotide-binding</keyword>
<keyword evidence="7" id="KW-1185">Reference proteome</keyword>
<evidence type="ECO:0000256" key="4">
    <source>
        <dbReference type="SAM" id="MobiDB-lite"/>
    </source>
</evidence>
<dbReference type="PROSITE" id="PS00211">
    <property type="entry name" value="ABC_TRANSPORTER_1"/>
    <property type="match status" value="1"/>
</dbReference>
<dbReference type="InterPro" id="IPR027417">
    <property type="entry name" value="P-loop_NTPase"/>
</dbReference>
<dbReference type="EMBL" id="BMDG01000008">
    <property type="protein sequence ID" value="GGI09316.1"/>
    <property type="molecule type" value="Genomic_DNA"/>
</dbReference>
<organism evidence="6 7">
    <name type="scientific">Isoptericola cucumis</name>
    <dbReference type="NCBI Taxonomy" id="1776856"/>
    <lineage>
        <taxon>Bacteria</taxon>
        <taxon>Bacillati</taxon>
        <taxon>Actinomycetota</taxon>
        <taxon>Actinomycetes</taxon>
        <taxon>Micrococcales</taxon>
        <taxon>Promicromonosporaceae</taxon>
        <taxon>Isoptericola</taxon>
    </lineage>
</organism>
<evidence type="ECO:0000256" key="3">
    <source>
        <dbReference type="ARBA" id="ARBA00022840"/>
    </source>
</evidence>
<evidence type="ECO:0000256" key="2">
    <source>
        <dbReference type="ARBA" id="ARBA00022741"/>
    </source>
</evidence>
<keyword evidence="3" id="KW-0067">ATP-binding</keyword>
<dbReference type="Gene3D" id="3.40.50.300">
    <property type="entry name" value="P-loop containing nucleotide triphosphate hydrolases"/>
    <property type="match status" value="1"/>
</dbReference>
<accession>A0ABQ2B7B1</accession>
<dbReference type="SUPFAM" id="SSF52540">
    <property type="entry name" value="P-loop containing nucleoside triphosphate hydrolases"/>
    <property type="match status" value="1"/>
</dbReference>